<reference evidence="2 3" key="1">
    <citation type="submission" date="2020-09" db="EMBL/GenBank/DDBJ databases">
        <authorList>
            <person name="Tanuku N.R.S."/>
        </authorList>
    </citation>
    <scope>NUCLEOTIDE SEQUENCE [LARGE SCALE GENOMIC DNA]</scope>
    <source>
        <strain evidence="2 3">AK62</strain>
    </source>
</reference>
<dbReference type="InterPro" id="IPR008620">
    <property type="entry name" value="FixH"/>
</dbReference>
<dbReference type="Pfam" id="PF05751">
    <property type="entry name" value="FixH"/>
    <property type="match status" value="1"/>
</dbReference>
<sequence length="171" mass="19463">MNTHEQAPAPWFKQPWLWFVLAPLFAVLIYASIFVYVAVTTSDGVVKEDYYKVARGMNIDTSRADHARELQVQADLKLDMVTGDANLRLNSLLNSYPDQLRLSIIHPTHQKYDQILTLRSVDGKGLYATSLQGTITSKRYLSLAPMDDSWQVRLEINPPFEDQLSYTLSAQ</sequence>
<keyword evidence="1" id="KW-0472">Membrane</keyword>
<proteinExistence type="predicted"/>
<keyword evidence="3" id="KW-1185">Reference proteome</keyword>
<feature type="transmembrane region" description="Helical" evidence="1">
    <location>
        <begin position="16"/>
        <end position="39"/>
    </location>
</feature>
<accession>A0ABS3ZBB5</accession>
<protein>
    <submittedName>
        <fullName evidence="2">FixH family protein</fullName>
    </submittedName>
</protein>
<keyword evidence="1" id="KW-1133">Transmembrane helix</keyword>
<keyword evidence="1" id="KW-0812">Transmembrane</keyword>
<evidence type="ECO:0000313" key="3">
    <source>
        <dbReference type="Proteomes" id="UP000810171"/>
    </source>
</evidence>
<evidence type="ECO:0000313" key="2">
    <source>
        <dbReference type="EMBL" id="MBP0048977.1"/>
    </source>
</evidence>
<comment type="caution">
    <text evidence="2">The sequence shown here is derived from an EMBL/GenBank/DDBJ whole genome shotgun (WGS) entry which is preliminary data.</text>
</comment>
<gene>
    <name evidence="2" type="ORF">H9C73_09520</name>
</gene>
<dbReference type="Proteomes" id="UP000810171">
    <property type="component" value="Unassembled WGS sequence"/>
</dbReference>
<name>A0ABS3ZBB5_9GAMM</name>
<evidence type="ECO:0000256" key="1">
    <source>
        <dbReference type="SAM" id="Phobius"/>
    </source>
</evidence>
<organism evidence="2 3">
    <name type="scientific">Marinobacterium alkalitolerans</name>
    <dbReference type="NCBI Taxonomy" id="1542925"/>
    <lineage>
        <taxon>Bacteria</taxon>
        <taxon>Pseudomonadati</taxon>
        <taxon>Pseudomonadota</taxon>
        <taxon>Gammaproteobacteria</taxon>
        <taxon>Oceanospirillales</taxon>
        <taxon>Oceanospirillaceae</taxon>
        <taxon>Marinobacterium</taxon>
    </lineage>
</organism>
<dbReference type="EMBL" id="JACVEW010000013">
    <property type="protein sequence ID" value="MBP0048977.1"/>
    <property type="molecule type" value="Genomic_DNA"/>
</dbReference>
<dbReference type="RefSeq" id="WP_209287596.1">
    <property type="nucleotide sequence ID" value="NZ_JACVEW010000013.1"/>
</dbReference>